<name>A0AAE0TST0_9PEZI</name>
<dbReference type="Proteomes" id="UP001274830">
    <property type="component" value="Unassembled WGS sequence"/>
</dbReference>
<feature type="compositionally biased region" description="Basic and acidic residues" evidence="1">
    <location>
        <begin position="23"/>
        <end position="32"/>
    </location>
</feature>
<proteinExistence type="predicted"/>
<feature type="region of interest" description="Disordered" evidence="1">
    <location>
        <begin position="160"/>
        <end position="179"/>
    </location>
</feature>
<evidence type="ECO:0000313" key="3">
    <source>
        <dbReference type="Proteomes" id="UP001274830"/>
    </source>
</evidence>
<feature type="region of interest" description="Disordered" evidence="1">
    <location>
        <begin position="1"/>
        <end position="52"/>
    </location>
</feature>
<evidence type="ECO:0000313" key="2">
    <source>
        <dbReference type="EMBL" id="KAK3670953.1"/>
    </source>
</evidence>
<dbReference type="EMBL" id="JAUTXT010000049">
    <property type="protein sequence ID" value="KAK3670953.1"/>
    <property type="molecule type" value="Genomic_DNA"/>
</dbReference>
<dbReference type="AlphaFoldDB" id="A0AAE0TST0"/>
<evidence type="ECO:0000256" key="1">
    <source>
        <dbReference type="SAM" id="MobiDB-lite"/>
    </source>
</evidence>
<gene>
    <name evidence="2" type="ORF">LTR78_009231</name>
</gene>
<reference evidence="2" key="1">
    <citation type="submission" date="2023-07" db="EMBL/GenBank/DDBJ databases">
        <title>Black Yeasts Isolated from many extreme environments.</title>
        <authorList>
            <person name="Coleine C."/>
            <person name="Stajich J.E."/>
            <person name="Selbmann L."/>
        </authorList>
    </citation>
    <scope>NUCLEOTIDE SEQUENCE</scope>
    <source>
        <strain evidence="2">CCFEE 5485</strain>
    </source>
</reference>
<organism evidence="2 3">
    <name type="scientific">Recurvomyces mirabilis</name>
    <dbReference type="NCBI Taxonomy" id="574656"/>
    <lineage>
        <taxon>Eukaryota</taxon>
        <taxon>Fungi</taxon>
        <taxon>Dikarya</taxon>
        <taxon>Ascomycota</taxon>
        <taxon>Pezizomycotina</taxon>
        <taxon>Dothideomycetes</taxon>
        <taxon>Dothideomycetidae</taxon>
        <taxon>Mycosphaerellales</taxon>
        <taxon>Teratosphaeriaceae</taxon>
        <taxon>Recurvomyces</taxon>
    </lineage>
</organism>
<sequence>MSSDQRDSTLNEEPPQYTAPPVEAKDEIEKPKPIPILLSLNSRKGGKKTHGDGRTYMSYSLDDKSLVRIIHEPIIVNLDCTFDELKTQVQKRMRHHFAKDKASDDSVWHFATLSVMIHSKRATLSDDSSWDAAKGLLKEDSEMRYDFVLDPEYKVLTKTESPAATAGTKKKKDGRCVVQ</sequence>
<protein>
    <submittedName>
        <fullName evidence="2">Uncharacterized protein</fullName>
    </submittedName>
</protein>
<comment type="caution">
    <text evidence="2">The sequence shown here is derived from an EMBL/GenBank/DDBJ whole genome shotgun (WGS) entry which is preliminary data.</text>
</comment>
<accession>A0AAE0TST0</accession>
<keyword evidence="3" id="KW-1185">Reference proteome</keyword>